<sequence>MSTPPTEPPAPEPDSTYPQGYDAITAQLEAERVAFVDLDGNLPDPEMDFAPLKTRILPPRGDCELRKPAPERYRENVEWMAYRLANQPELFHLTAVLIMLSRRRPFDPQMQRLWHRLWDEEAEFLTKLLSPRWKISALRTFGDFGRTEAERRLGRDMFLVTGMMKLADSERNFSGLSAAEHFPLGKRKNDAVSLGLEPYSVSGGDLDIHIIHHLHESVTALDGTGAGLLGQSLLDEINASPRTVFRRLMVIRDKFRRARARRAAKQS</sequence>
<evidence type="ECO:0000313" key="1">
    <source>
        <dbReference type="EMBL" id="SFI57663.1"/>
    </source>
</evidence>
<evidence type="ECO:0000313" key="2">
    <source>
        <dbReference type="Proteomes" id="UP000199630"/>
    </source>
</evidence>
<dbReference type="AlphaFoldDB" id="A0A1I3JBS3"/>
<organism evidence="1 2">
    <name type="scientific">Celeribacter neptunius</name>
    <dbReference type="NCBI Taxonomy" id="588602"/>
    <lineage>
        <taxon>Bacteria</taxon>
        <taxon>Pseudomonadati</taxon>
        <taxon>Pseudomonadota</taxon>
        <taxon>Alphaproteobacteria</taxon>
        <taxon>Rhodobacterales</taxon>
        <taxon>Roseobacteraceae</taxon>
        <taxon>Celeribacter</taxon>
    </lineage>
</organism>
<protein>
    <submittedName>
        <fullName evidence="1">Uncharacterized protein</fullName>
    </submittedName>
</protein>
<dbReference type="Proteomes" id="UP000199630">
    <property type="component" value="Unassembled WGS sequence"/>
</dbReference>
<keyword evidence="2" id="KW-1185">Reference proteome</keyword>
<reference evidence="2" key="1">
    <citation type="submission" date="2016-10" db="EMBL/GenBank/DDBJ databases">
        <authorList>
            <person name="Varghese N."/>
            <person name="Submissions S."/>
        </authorList>
    </citation>
    <scope>NUCLEOTIDE SEQUENCE [LARGE SCALE GENOMIC DNA]</scope>
    <source>
        <strain evidence="2">DSM 26471</strain>
    </source>
</reference>
<gene>
    <name evidence="1" type="ORF">SAMN04487991_0304</name>
</gene>
<accession>A0A1I3JBS3</accession>
<name>A0A1I3JBS3_9RHOB</name>
<dbReference type="STRING" id="588602.SAMN04487991_0304"/>
<dbReference type="EMBL" id="FORH01000001">
    <property type="protein sequence ID" value="SFI57663.1"/>
    <property type="molecule type" value="Genomic_DNA"/>
</dbReference>
<dbReference type="OrthoDB" id="7834507at2"/>
<proteinExistence type="predicted"/>
<dbReference type="RefSeq" id="WP_090056147.1">
    <property type="nucleotide sequence ID" value="NZ_FORH01000001.1"/>
</dbReference>